<accession>D7E5U9</accession>
<proteinExistence type="predicted"/>
<dbReference type="PANTHER" id="PTHR46233">
    <property type="entry name" value="HYDROXYACYLGLUTATHIONE HYDROLASE GLOC"/>
    <property type="match status" value="1"/>
</dbReference>
<organism evidence="6 7">
    <name type="scientific">Methanohalobium evestigatum (strain ATCC BAA-1072 / DSM 3721 / NBRC 107634 / OCM 161 / Z-7303)</name>
    <dbReference type="NCBI Taxonomy" id="644295"/>
    <lineage>
        <taxon>Archaea</taxon>
        <taxon>Methanobacteriati</taxon>
        <taxon>Methanobacteriota</taxon>
        <taxon>Stenosarchaea group</taxon>
        <taxon>Methanomicrobia</taxon>
        <taxon>Methanosarcinales</taxon>
        <taxon>Methanosarcinaceae</taxon>
        <taxon>Methanohalobium</taxon>
    </lineage>
</organism>
<protein>
    <recommendedName>
        <fullName evidence="5">Metallo-beta-lactamase domain-containing protein</fullName>
    </recommendedName>
</protein>
<keyword evidence="4" id="KW-0862">Zinc</keyword>
<dbReference type="AlphaFoldDB" id="D7E5U9"/>
<dbReference type="CDD" id="cd06262">
    <property type="entry name" value="metallo-hydrolase-like_MBL-fold"/>
    <property type="match status" value="1"/>
</dbReference>
<name>D7E5U9_METEZ</name>
<dbReference type="STRING" id="644295.Metev_0039"/>
<evidence type="ECO:0000313" key="7">
    <source>
        <dbReference type="Proteomes" id="UP000000391"/>
    </source>
</evidence>
<dbReference type="GeneID" id="9345645"/>
<dbReference type="GO" id="GO:0046872">
    <property type="term" value="F:metal ion binding"/>
    <property type="evidence" value="ECO:0007669"/>
    <property type="project" value="UniProtKB-KW"/>
</dbReference>
<dbReference type="InterPro" id="IPR051453">
    <property type="entry name" value="MBL_Glyoxalase_II"/>
</dbReference>
<dbReference type="Pfam" id="PF00753">
    <property type="entry name" value="Lactamase_B"/>
    <property type="match status" value="1"/>
</dbReference>
<sequence length="215" mass="23573">MHVQKINASPYDSNIYLINKKFLIDTGMDAAALIKELENHIDLNTLDTIILTHCHFDHSGAASEVAEKSGAKIAIHEDDVECLKDNSASAADLFGYKAPGIEPDIIYKDGDKVQIADDEYLQIIHTPGHTKGCICLYEPQSKSLFSGDTVFPSGSVGRTDLDGGSADKLEQSIEKLTEFDVKVLYPGHGNVSVDNVNEQIKQSHQASKQLKYLQL</sequence>
<evidence type="ECO:0000256" key="2">
    <source>
        <dbReference type="ARBA" id="ARBA00022723"/>
    </source>
</evidence>
<dbReference type="SUPFAM" id="SSF56281">
    <property type="entry name" value="Metallo-hydrolase/oxidoreductase"/>
    <property type="match status" value="1"/>
</dbReference>
<evidence type="ECO:0000256" key="4">
    <source>
        <dbReference type="ARBA" id="ARBA00022833"/>
    </source>
</evidence>
<keyword evidence="7" id="KW-1185">Reference proteome</keyword>
<dbReference type="KEGG" id="mev:Metev_0039"/>
<dbReference type="InterPro" id="IPR036866">
    <property type="entry name" value="RibonucZ/Hydroxyglut_hydro"/>
</dbReference>
<evidence type="ECO:0000313" key="6">
    <source>
        <dbReference type="EMBL" id="ADI72971.1"/>
    </source>
</evidence>
<dbReference type="OrthoDB" id="197151at2157"/>
<dbReference type="Proteomes" id="UP000000391">
    <property type="component" value="Chromosome"/>
</dbReference>
<keyword evidence="3" id="KW-0378">Hydrolase</keyword>
<dbReference type="InterPro" id="IPR001279">
    <property type="entry name" value="Metallo-B-lactamas"/>
</dbReference>
<dbReference type="SMART" id="SM00849">
    <property type="entry name" value="Lactamase_B"/>
    <property type="match status" value="1"/>
</dbReference>
<dbReference type="PANTHER" id="PTHR46233:SF3">
    <property type="entry name" value="HYDROXYACYLGLUTATHIONE HYDROLASE GLOC"/>
    <property type="match status" value="1"/>
</dbReference>
<keyword evidence="2" id="KW-0479">Metal-binding</keyword>
<dbReference type="RefSeq" id="WP_013193539.1">
    <property type="nucleotide sequence ID" value="NC_014253.1"/>
</dbReference>
<dbReference type="EMBL" id="CP002069">
    <property type="protein sequence ID" value="ADI72971.1"/>
    <property type="molecule type" value="Genomic_DNA"/>
</dbReference>
<feature type="domain" description="Metallo-beta-lactamase" evidence="5">
    <location>
        <begin position="12"/>
        <end position="188"/>
    </location>
</feature>
<dbReference type="GO" id="GO:0016787">
    <property type="term" value="F:hydrolase activity"/>
    <property type="evidence" value="ECO:0007669"/>
    <property type="project" value="UniProtKB-KW"/>
</dbReference>
<evidence type="ECO:0000256" key="3">
    <source>
        <dbReference type="ARBA" id="ARBA00022801"/>
    </source>
</evidence>
<evidence type="ECO:0000259" key="5">
    <source>
        <dbReference type="SMART" id="SM00849"/>
    </source>
</evidence>
<reference evidence="6 7" key="1">
    <citation type="submission" date="2010-06" db="EMBL/GenBank/DDBJ databases">
        <title>Complete sequence chromosome of Methanohalobium evestigatum Z-7303.</title>
        <authorList>
            <consortium name="US DOE Joint Genome Institute"/>
            <person name="Lucas S."/>
            <person name="Copeland A."/>
            <person name="Lapidus A."/>
            <person name="Cheng J.-F."/>
            <person name="Bruce D."/>
            <person name="Goodwin L."/>
            <person name="Pitluck S."/>
            <person name="Saunders E."/>
            <person name="Detter J.C."/>
            <person name="Han C."/>
            <person name="Tapia R."/>
            <person name="Land M."/>
            <person name="Hauser L."/>
            <person name="Kyrpides N."/>
            <person name="Mikhailova N."/>
            <person name="Sieprawska-Lupa M."/>
            <person name="Whitman W.B."/>
            <person name="Anderson I."/>
            <person name="Woyke T."/>
        </authorList>
    </citation>
    <scope>NUCLEOTIDE SEQUENCE [LARGE SCALE GENOMIC DNA]</scope>
    <source>
        <strain evidence="7">ATCC BAA-1072 / DSM 3721 / NBRC 107634 / OCM 161 / Z-7303</strain>
    </source>
</reference>
<dbReference type="HOGENOM" id="CLU_030571_5_1_2"/>
<evidence type="ECO:0000256" key="1">
    <source>
        <dbReference type="ARBA" id="ARBA00001947"/>
    </source>
</evidence>
<gene>
    <name evidence="6" type="ordered locus">Metev_0039</name>
</gene>
<dbReference type="Gene3D" id="3.60.15.10">
    <property type="entry name" value="Ribonuclease Z/Hydroxyacylglutathione hydrolase-like"/>
    <property type="match status" value="1"/>
</dbReference>
<comment type="cofactor">
    <cofactor evidence="1">
        <name>Zn(2+)</name>
        <dbReference type="ChEBI" id="CHEBI:29105"/>
    </cofactor>
</comment>